<feature type="transmembrane region" description="Helical" evidence="1">
    <location>
        <begin position="194"/>
        <end position="213"/>
    </location>
</feature>
<keyword evidence="3" id="KW-0482">Metalloprotease</keyword>
<dbReference type="GO" id="GO:0006508">
    <property type="term" value="P:proteolysis"/>
    <property type="evidence" value="ECO:0007669"/>
    <property type="project" value="UniProtKB-KW"/>
</dbReference>
<evidence type="ECO:0000313" key="3">
    <source>
        <dbReference type="EMBL" id="NNU80099.1"/>
    </source>
</evidence>
<feature type="domain" description="CAAX prenyl protease 2/Lysostaphin resistance protein A-like" evidence="2">
    <location>
        <begin position="130"/>
        <end position="227"/>
    </location>
</feature>
<feature type="transmembrane region" description="Helical" evidence="1">
    <location>
        <begin position="94"/>
        <end position="115"/>
    </location>
</feature>
<dbReference type="InterPro" id="IPR003675">
    <property type="entry name" value="Rce1/LyrA-like_dom"/>
</dbReference>
<reference evidence="3 4" key="1">
    <citation type="submission" date="2020-05" db="EMBL/GenBank/DDBJ databases">
        <title>Gimesia benthica sp. nov., a novel planctomycete isolated from a deep-sea water sample of the Northwest Indian Ocean.</title>
        <authorList>
            <person name="Wang J."/>
            <person name="Ruan C."/>
            <person name="Song L."/>
            <person name="Zhu Y."/>
            <person name="Li A."/>
            <person name="Zheng X."/>
            <person name="Wang L."/>
            <person name="Lu Z."/>
            <person name="Huang Y."/>
            <person name="Du W."/>
            <person name="Zhou Y."/>
            <person name="Huang L."/>
            <person name="Dai X."/>
        </authorList>
    </citation>
    <scope>NUCLEOTIDE SEQUENCE [LARGE SCALE GENOMIC DNA]</scope>
    <source>
        <strain evidence="3 4">YYQ-30</strain>
    </source>
</reference>
<keyword evidence="1" id="KW-0812">Transmembrane</keyword>
<comment type="caution">
    <text evidence="3">The sequence shown here is derived from an EMBL/GenBank/DDBJ whole genome shotgun (WGS) entry which is preliminary data.</text>
</comment>
<dbReference type="Pfam" id="PF02517">
    <property type="entry name" value="Rce1-like"/>
    <property type="match status" value="1"/>
</dbReference>
<evidence type="ECO:0000259" key="2">
    <source>
        <dbReference type="Pfam" id="PF02517"/>
    </source>
</evidence>
<evidence type="ECO:0000256" key="1">
    <source>
        <dbReference type="SAM" id="Phobius"/>
    </source>
</evidence>
<feature type="transmembrane region" description="Helical" evidence="1">
    <location>
        <begin position="55"/>
        <end position="74"/>
    </location>
</feature>
<keyword evidence="3" id="KW-0378">Hydrolase</keyword>
<dbReference type="InterPro" id="IPR042150">
    <property type="entry name" value="MmRce1-like"/>
</dbReference>
<feature type="transmembrane region" description="Helical" evidence="1">
    <location>
        <begin position="12"/>
        <end position="35"/>
    </location>
</feature>
<feature type="transmembrane region" description="Helical" evidence="1">
    <location>
        <begin position="165"/>
        <end position="188"/>
    </location>
</feature>
<keyword evidence="4" id="KW-1185">Reference proteome</keyword>
<sequence length="288" mass="30873">MAEARRGAGSDLPSWAVVPFLGLTFLVTWALIGAYVVAPGTATAWLGPLHGGHPVFFVATWSPALAALALVLGLRGVAGLRAFVLRLFLWRCPWGWVAFTAIGLPLVFVAGSALKGGPPLAPLPPEGAGPMLGLLAMMLFLGPVEEFGWRGLAQPILQRHMAPALAGALVGAVWGLWHLPVFYLAGMVFAEWDFLPFLVGNVALAVLVTPILNRTGGSLMWPMLFHWQLINPFWPDAQPWDSWILAGVAGIVLWWNRAAMFGRAGAVTQVLPPARGVAGVMPERETLR</sequence>
<dbReference type="GO" id="GO:0004175">
    <property type="term" value="F:endopeptidase activity"/>
    <property type="evidence" value="ECO:0007669"/>
    <property type="project" value="UniProtKB-ARBA"/>
</dbReference>
<dbReference type="Proteomes" id="UP000572377">
    <property type="component" value="Unassembled WGS sequence"/>
</dbReference>
<keyword evidence="3" id="KW-0645">Protease</keyword>
<dbReference type="GO" id="GO:0080120">
    <property type="term" value="P:CAAX-box protein maturation"/>
    <property type="evidence" value="ECO:0007669"/>
    <property type="project" value="UniProtKB-ARBA"/>
</dbReference>
<keyword evidence="1" id="KW-0472">Membrane</keyword>
<evidence type="ECO:0000313" key="4">
    <source>
        <dbReference type="Proteomes" id="UP000572377"/>
    </source>
</evidence>
<keyword evidence="1" id="KW-1133">Transmembrane helix</keyword>
<organism evidence="3 4">
    <name type="scientific">Halovulum dunhuangense</name>
    <dbReference type="NCBI Taxonomy" id="1505036"/>
    <lineage>
        <taxon>Bacteria</taxon>
        <taxon>Pseudomonadati</taxon>
        <taxon>Pseudomonadota</taxon>
        <taxon>Alphaproteobacteria</taxon>
        <taxon>Rhodobacterales</taxon>
        <taxon>Paracoccaceae</taxon>
        <taxon>Halovulum</taxon>
    </lineage>
</organism>
<dbReference type="AlphaFoldDB" id="A0A849L1I5"/>
<gene>
    <name evidence="3" type="ORF">HMH01_06575</name>
</gene>
<dbReference type="RefSeq" id="WP_171323574.1">
    <property type="nucleotide sequence ID" value="NZ_JABFBC010000001.1"/>
</dbReference>
<accession>A0A849L1I5</accession>
<proteinExistence type="predicted"/>
<name>A0A849L1I5_9RHOB</name>
<dbReference type="PANTHER" id="PTHR35797:SF1">
    <property type="entry name" value="PROTEASE"/>
    <property type="match status" value="1"/>
</dbReference>
<dbReference type="PANTHER" id="PTHR35797">
    <property type="entry name" value="PROTEASE-RELATED"/>
    <property type="match status" value="1"/>
</dbReference>
<dbReference type="EMBL" id="JABFBC010000001">
    <property type="protein sequence ID" value="NNU80099.1"/>
    <property type="molecule type" value="Genomic_DNA"/>
</dbReference>
<feature type="transmembrane region" description="Helical" evidence="1">
    <location>
        <begin position="127"/>
        <end position="144"/>
    </location>
</feature>
<protein>
    <submittedName>
        <fullName evidence="3">CPBP family intramembrane metalloprotease</fullName>
    </submittedName>
</protein>
<dbReference type="GO" id="GO:0008237">
    <property type="term" value="F:metallopeptidase activity"/>
    <property type="evidence" value="ECO:0007669"/>
    <property type="project" value="UniProtKB-KW"/>
</dbReference>